<dbReference type="InterPro" id="IPR012337">
    <property type="entry name" value="RNaseH-like_sf"/>
</dbReference>
<dbReference type="GO" id="GO:0003676">
    <property type="term" value="F:nucleic acid binding"/>
    <property type="evidence" value="ECO:0007669"/>
    <property type="project" value="InterPro"/>
</dbReference>
<proteinExistence type="predicted"/>
<evidence type="ECO:0000313" key="2">
    <source>
        <dbReference type="Proteomes" id="UP000004793"/>
    </source>
</evidence>
<evidence type="ECO:0000313" key="1">
    <source>
        <dbReference type="EMBL" id="BAL81662.1"/>
    </source>
</evidence>
<accession>A0A7U6GFX2</accession>
<dbReference type="EMBL" id="AP012051">
    <property type="protein sequence ID" value="BAL81662.1"/>
    <property type="molecule type" value="Genomic_DNA"/>
</dbReference>
<dbReference type="OrthoDB" id="2370461at2"/>
<dbReference type="RefSeq" id="WP_014454057.1">
    <property type="nucleotide sequence ID" value="NC_017096.1"/>
</dbReference>
<reference evidence="1 2" key="1">
    <citation type="submission" date="2011-01" db="EMBL/GenBank/DDBJ databases">
        <title>Whole genome sequence of Caldisericum exile AZM16c01.</title>
        <authorList>
            <person name="Narita-Yamada S."/>
            <person name="Kawakoshi A."/>
            <person name="Nakamura S."/>
            <person name="Sasagawa M."/>
            <person name="Fukada J."/>
            <person name="Sekine M."/>
            <person name="Kato Y."/>
            <person name="Fukai R."/>
            <person name="Sasaki K."/>
            <person name="Hanamaki A."/>
            <person name="Narita H."/>
            <person name="Konno Y."/>
            <person name="Mori K."/>
            <person name="Yamazaki S."/>
            <person name="Suzuki K."/>
            <person name="Fujita N."/>
        </authorList>
    </citation>
    <scope>NUCLEOTIDE SEQUENCE [LARGE SCALE GENOMIC DNA]</scope>
    <source>
        <strain evidence="2">DSM 21853 / NBRC 104410 / AZM16c01</strain>
    </source>
</reference>
<dbReference type="InterPro" id="IPR036397">
    <property type="entry name" value="RNaseH_sf"/>
</dbReference>
<keyword evidence="2" id="KW-1185">Reference proteome</keyword>
<organism evidence="1 2">
    <name type="scientific">Caldisericum exile (strain DSM 21853 / NBRC 104410 / AZM16c01)</name>
    <dbReference type="NCBI Taxonomy" id="511051"/>
    <lineage>
        <taxon>Bacteria</taxon>
        <taxon>Pseudomonadati</taxon>
        <taxon>Caldisericota/Cryosericota group</taxon>
        <taxon>Caldisericota</taxon>
        <taxon>Caldisericia</taxon>
        <taxon>Caldisericales</taxon>
        <taxon>Caldisericaceae</taxon>
        <taxon>Caldisericum</taxon>
    </lineage>
</organism>
<name>A0A7U6GFX2_CALEA</name>
<sequence>MNKKVLRDNGSEFINAHLLNYCEKEHITITRARLYRKNDNCFVER</sequence>
<dbReference type="SUPFAM" id="SSF53098">
    <property type="entry name" value="Ribonuclease H-like"/>
    <property type="match status" value="1"/>
</dbReference>
<dbReference type="Proteomes" id="UP000004793">
    <property type="component" value="Chromosome"/>
</dbReference>
<dbReference type="AlphaFoldDB" id="A0A7U6GFX2"/>
<dbReference type="KEGG" id="cex:CSE_15360"/>
<protein>
    <recommendedName>
        <fullName evidence="3">Integrase catalytic domain-containing protein</fullName>
    </recommendedName>
</protein>
<dbReference type="Gene3D" id="3.30.420.10">
    <property type="entry name" value="Ribonuclease H-like superfamily/Ribonuclease H"/>
    <property type="match status" value="1"/>
</dbReference>
<evidence type="ECO:0008006" key="3">
    <source>
        <dbReference type="Google" id="ProtNLM"/>
    </source>
</evidence>
<gene>
    <name evidence="1" type="ordered locus">CSE_15360</name>
</gene>